<protein>
    <submittedName>
        <fullName evidence="2">AAA family ATPase</fullName>
    </submittedName>
</protein>
<dbReference type="RefSeq" id="WP_379964173.1">
    <property type="nucleotide sequence ID" value="NZ_JBHSGT010000023.1"/>
</dbReference>
<accession>A0ABV9M3S9</accession>
<keyword evidence="3" id="KW-1185">Reference proteome</keyword>
<dbReference type="CDD" id="cd18809">
    <property type="entry name" value="SF1_C_RecD"/>
    <property type="match status" value="1"/>
</dbReference>
<evidence type="ECO:0000313" key="3">
    <source>
        <dbReference type="Proteomes" id="UP001596026"/>
    </source>
</evidence>
<gene>
    <name evidence="2" type="ORF">ACFO3L_04205</name>
</gene>
<evidence type="ECO:0000259" key="1">
    <source>
        <dbReference type="Pfam" id="PF13538"/>
    </source>
</evidence>
<name>A0ABV9M3S9_9ENTE</name>
<feature type="domain" description="UvrD-like helicase C-terminal" evidence="1">
    <location>
        <begin position="1004"/>
        <end position="1050"/>
    </location>
</feature>
<dbReference type="InterPro" id="IPR027417">
    <property type="entry name" value="P-loop_NTPase"/>
</dbReference>
<dbReference type="Gene3D" id="2.30.30.940">
    <property type="match status" value="1"/>
</dbReference>
<dbReference type="SUPFAM" id="SSF52540">
    <property type="entry name" value="P-loop containing nucleoside triphosphate hydrolases"/>
    <property type="match status" value="2"/>
</dbReference>
<dbReference type="Gene3D" id="3.40.50.300">
    <property type="entry name" value="P-loop containing nucleotide triphosphate hydrolases"/>
    <property type="match status" value="2"/>
</dbReference>
<sequence length="1218" mass="140904">MKKVNVENDKFIQHYSTRIPWKDNDYTGRIDNNPRYNVAAQIIANIASARDWDFEEKNKGVSYLDLDRENIKSWVTENAAFMSNREISVNINHPYRKNNEKFKHYCETELVLEPYSFLLRPFAWTRKDNTIEKHKHHNFYFDLGKTELMLNWSSAWVSHGPSQKGIFDYFFSGIVPNKSLIFPYYKQVPFIEDNRRVIAGIGNLTGKVTLQKYDTDGTRDEYNYIWETNAGHSIRKDGENGFLMPYHEIYDYLKSNPEFDVSTVTIFEPAGFRDEFSYATEWVSYDAVIDLLNQAKRALKNIVPLKLKNLSLDWINRQLEYVDRELKNVWNQRGIYPGLGSALSALGLSYGFDIAKYINTDENPLTEELKLYFTGDKEIGIDNLDNSLAEKEDEFLGLLQNKNKLDYFELLARMNLSRDQANFAWSRREQLGEKILDNPYLLYELTRKEKETIQISISQIDNAMFVNPLVDNKYPLKKPSKMRTAGDKRRFRAMVTYVLSIALNSGHTLLTFERIIEEINDLPLDQKTDFELEKIQALLDFLEEGDLYVDRENGYIKLVEYEDYKNLIVNVIDSGLNKDYPIKEDWRGIIDNKFGPIKKGIEEKDERARTEKADALKIMEASRISILLGRAGTGKTTALSLFASSKGIREGGVLALTPTGKSRVQLENHFREAGAEADFMTVAQFLVRSGGFSWTTMSYKLPNKASTSIAKTIIIDECSMLTEVMFAGVLKLIDSHAERIIFTGDPNQLPPIGGGRPFVDLISYMENYHKNKIGILTTEMRQGAGGDDVSFAQIFSNLDLTDKDVIHRIKNNSLDGRLKFIKYEDVNQLEKLFFENLTDVTGMKDLDDIDSFNKSLGAEINKYTNYPNSNDIENWQILTPTRFLGVGSYYFNEKIHNKYRQDIVDSWNKYPWSKNKPQSIQNIVFGDKIISNVNGERDYWDNGAGREYIANGEIGIMVSYPGHYGKSDKNKDWYKFRFSSFGTKVFSYRKQDFGGENADSKLELAYALTIHKSQGSSFGQTIVIINGKSSFISKELLYTAFSRQEDSLIILSDLSIEDLLLYSYDWYSDTKQRFTDLFEKPNIVQIEKNNQKKYFEKNLIHRTLRGEMVRSKSEVIVANLLDKMGVEYKYEEDLVLGERSFIPDFTLRYKGKLSYLEHLGMTNDYSYMKKWENKKAYYQEYGISENKGNLIITKDGMDGSFDTEKVECKIRKWMDSIV</sequence>
<proteinExistence type="predicted"/>
<reference evidence="3" key="1">
    <citation type="journal article" date="2019" name="Int. J. Syst. Evol. Microbiol.">
        <title>The Global Catalogue of Microorganisms (GCM) 10K type strain sequencing project: providing services to taxonomists for standard genome sequencing and annotation.</title>
        <authorList>
            <consortium name="The Broad Institute Genomics Platform"/>
            <consortium name="The Broad Institute Genome Sequencing Center for Infectious Disease"/>
            <person name="Wu L."/>
            <person name="Ma J."/>
        </authorList>
    </citation>
    <scope>NUCLEOTIDE SEQUENCE [LARGE SCALE GENOMIC DNA]</scope>
    <source>
        <strain evidence="3">CGMCC 1.19061</strain>
    </source>
</reference>
<organism evidence="2 3">
    <name type="scientific">Enterococcus eurekensis</name>
    <dbReference type="NCBI Taxonomy" id="1159753"/>
    <lineage>
        <taxon>Bacteria</taxon>
        <taxon>Bacillati</taxon>
        <taxon>Bacillota</taxon>
        <taxon>Bacilli</taxon>
        <taxon>Lactobacillales</taxon>
        <taxon>Enterococcaceae</taxon>
        <taxon>Enterococcus</taxon>
    </lineage>
</organism>
<dbReference type="InterPro" id="IPR050534">
    <property type="entry name" value="Coronavir_polyprotein_1ab"/>
</dbReference>
<dbReference type="Pfam" id="PF13538">
    <property type="entry name" value="UvrD_C_2"/>
    <property type="match status" value="1"/>
</dbReference>
<dbReference type="Proteomes" id="UP001596026">
    <property type="component" value="Unassembled WGS sequence"/>
</dbReference>
<dbReference type="PANTHER" id="PTHR43788">
    <property type="entry name" value="DNA2/NAM7 HELICASE FAMILY MEMBER"/>
    <property type="match status" value="1"/>
</dbReference>
<dbReference type="InterPro" id="IPR027785">
    <property type="entry name" value="UvrD-like_helicase_C"/>
</dbReference>
<dbReference type="Pfam" id="PF13604">
    <property type="entry name" value="AAA_30"/>
    <property type="match status" value="1"/>
</dbReference>
<dbReference type="Gene3D" id="3.40.91.30">
    <property type="match status" value="1"/>
</dbReference>
<evidence type="ECO:0000313" key="2">
    <source>
        <dbReference type="EMBL" id="MFC4709838.1"/>
    </source>
</evidence>
<dbReference type="EMBL" id="JBHSGT010000023">
    <property type="protein sequence ID" value="MFC4709838.1"/>
    <property type="molecule type" value="Genomic_DNA"/>
</dbReference>
<comment type="caution">
    <text evidence="2">The sequence shown here is derived from an EMBL/GenBank/DDBJ whole genome shotgun (WGS) entry which is preliminary data.</text>
</comment>